<name>A0A5K3FQ44_MESCO</name>
<dbReference type="Pfam" id="PF00651">
    <property type="entry name" value="BTB"/>
    <property type="match status" value="1"/>
</dbReference>
<accession>A0A5K3FQ44</accession>
<dbReference type="AlphaFoldDB" id="A0A5K3FQ44"/>
<proteinExistence type="predicted"/>
<feature type="domain" description="BTB" evidence="1">
    <location>
        <begin position="22"/>
        <end position="64"/>
    </location>
</feature>
<dbReference type="InterPro" id="IPR011333">
    <property type="entry name" value="SKP1/BTB/POZ_sf"/>
</dbReference>
<dbReference type="InterPro" id="IPR000210">
    <property type="entry name" value="BTB/POZ_dom"/>
</dbReference>
<reference evidence="2" key="1">
    <citation type="submission" date="2019-11" db="UniProtKB">
        <authorList>
            <consortium name="WormBaseParasite"/>
        </authorList>
    </citation>
    <scope>IDENTIFICATION</scope>
</reference>
<protein>
    <submittedName>
        <fullName evidence="2">BTB domain-containing protein</fullName>
    </submittedName>
</protein>
<evidence type="ECO:0000259" key="1">
    <source>
        <dbReference type="Pfam" id="PF00651"/>
    </source>
</evidence>
<organism evidence="2">
    <name type="scientific">Mesocestoides corti</name>
    <name type="common">Flatworm</name>
    <dbReference type="NCBI Taxonomy" id="53468"/>
    <lineage>
        <taxon>Eukaryota</taxon>
        <taxon>Metazoa</taxon>
        <taxon>Spiralia</taxon>
        <taxon>Lophotrochozoa</taxon>
        <taxon>Platyhelminthes</taxon>
        <taxon>Cestoda</taxon>
        <taxon>Eucestoda</taxon>
        <taxon>Cyclophyllidea</taxon>
        <taxon>Mesocestoididae</taxon>
        <taxon>Mesocestoides</taxon>
    </lineage>
</organism>
<dbReference type="WBParaSite" id="MCU_010544-RA">
    <property type="protein sequence ID" value="MCU_010544-RA"/>
    <property type="gene ID" value="MCU_010544"/>
</dbReference>
<evidence type="ECO:0000313" key="2">
    <source>
        <dbReference type="WBParaSite" id="MCU_010544-RA"/>
    </source>
</evidence>
<sequence length="74" mass="8691">MVCAEKIKYSSRTFSYIPCARFDRLRRLGKFIDLEIVTKKGHKVPAHRLVLTAQFPHIETAVTECTRATLEWRR</sequence>
<dbReference type="Gene3D" id="3.30.710.10">
    <property type="entry name" value="Potassium Channel Kv1.1, Chain A"/>
    <property type="match status" value="1"/>
</dbReference>